<evidence type="ECO:0000313" key="3">
    <source>
        <dbReference type="WBParaSite" id="PTRK_0000900300X.1"/>
    </source>
</evidence>
<evidence type="ECO:0000256" key="1">
    <source>
        <dbReference type="SAM" id="MobiDB-lite"/>
    </source>
</evidence>
<reference evidence="3" key="1">
    <citation type="submission" date="2017-02" db="UniProtKB">
        <authorList>
            <consortium name="WormBaseParasite"/>
        </authorList>
    </citation>
    <scope>IDENTIFICATION</scope>
</reference>
<keyword evidence="2" id="KW-1185">Reference proteome</keyword>
<accession>A0A0N4ZL57</accession>
<organism evidence="2 3">
    <name type="scientific">Parastrongyloides trichosuri</name>
    <name type="common">Possum-specific nematode worm</name>
    <dbReference type="NCBI Taxonomy" id="131310"/>
    <lineage>
        <taxon>Eukaryota</taxon>
        <taxon>Metazoa</taxon>
        <taxon>Ecdysozoa</taxon>
        <taxon>Nematoda</taxon>
        <taxon>Chromadorea</taxon>
        <taxon>Rhabditida</taxon>
        <taxon>Tylenchina</taxon>
        <taxon>Panagrolaimomorpha</taxon>
        <taxon>Strongyloidoidea</taxon>
        <taxon>Strongyloididae</taxon>
        <taxon>Parastrongyloides</taxon>
    </lineage>
</organism>
<evidence type="ECO:0000313" key="2">
    <source>
        <dbReference type="Proteomes" id="UP000038045"/>
    </source>
</evidence>
<feature type="compositionally biased region" description="Basic and acidic residues" evidence="1">
    <location>
        <begin position="363"/>
        <end position="381"/>
    </location>
</feature>
<feature type="compositionally biased region" description="Basic and acidic residues" evidence="1">
    <location>
        <begin position="1"/>
        <end position="14"/>
    </location>
</feature>
<feature type="compositionally biased region" description="Basic and acidic residues" evidence="1">
    <location>
        <begin position="390"/>
        <end position="415"/>
    </location>
</feature>
<sequence length="442" mass="48829">DHGRRRGDLRESRRARCGLRRSSQHPEQIDEGEDADPDHVQEVPEQAQAHQAAAVGRDQALVRHLHHQGDQPDAAEGDVQAVRAHQDEEGRQEAAALRRRAQVDHMGEFIELDAQEAEAEQAGDRQPGLRLRDLVAVHRQHGEAVGDRREQQHRRVQRHQRQVEQILGRRAGRIVAAQHGVDGEQDREDEAVAHQIHPEAQHGAVALGMMRLLDRSEWMEGAWLIGSPLHRCGGRQGLGARILGRLNRLGRDVVVAPVVEGVEDGVADQGREAGGRQPPDVPDQREAEDQGQGRDDHPCPGVGEACGSAGSPRSAAHSRAPSCPTRRRQRRWRRGRPFQGMRIPWVARLVAQLVAVDDADGELDQHGQDADGDDRHAHARDDEPDLIGRVVEDPHPPRHAHEAQHVQRHEGHVEADDPAPEGSLAPLLVQREAEGLGPPVVD</sequence>
<feature type="compositionally biased region" description="Basic and acidic residues" evidence="1">
    <location>
        <begin position="282"/>
        <end position="298"/>
    </location>
</feature>
<protein>
    <submittedName>
        <fullName evidence="3">LigA</fullName>
    </submittedName>
</protein>
<feature type="region of interest" description="Disordered" evidence="1">
    <location>
        <begin position="265"/>
        <end position="335"/>
    </location>
</feature>
<dbReference type="WBParaSite" id="PTRK_0000900300X.1">
    <property type="protein sequence ID" value="PTRK_0000900300X.1"/>
    <property type="gene ID" value="PTRK_0000900300X"/>
</dbReference>
<name>A0A0N4ZL57_PARTI</name>
<dbReference type="AlphaFoldDB" id="A0A0N4ZL57"/>
<feature type="compositionally biased region" description="Low complexity" evidence="1">
    <location>
        <begin position="307"/>
        <end position="322"/>
    </location>
</feature>
<proteinExistence type="predicted"/>
<feature type="region of interest" description="Disordered" evidence="1">
    <location>
        <begin position="362"/>
        <end position="442"/>
    </location>
</feature>
<feature type="region of interest" description="Disordered" evidence="1">
    <location>
        <begin position="1"/>
        <end position="57"/>
    </location>
</feature>
<feature type="compositionally biased region" description="Basic residues" evidence="1">
    <location>
        <begin position="325"/>
        <end position="335"/>
    </location>
</feature>
<dbReference type="Proteomes" id="UP000038045">
    <property type="component" value="Unplaced"/>
</dbReference>